<evidence type="ECO:0000313" key="2">
    <source>
        <dbReference type="Proteomes" id="UP000249135"/>
    </source>
</evidence>
<organism evidence="1 2">
    <name type="scientific">Variovorax paradoxus</name>
    <dbReference type="NCBI Taxonomy" id="34073"/>
    <lineage>
        <taxon>Bacteria</taxon>
        <taxon>Pseudomonadati</taxon>
        <taxon>Pseudomonadota</taxon>
        <taxon>Betaproteobacteria</taxon>
        <taxon>Burkholderiales</taxon>
        <taxon>Comamonadaceae</taxon>
        <taxon>Variovorax</taxon>
    </lineage>
</organism>
<reference evidence="1 2" key="1">
    <citation type="submission" date="2017-08" db="EMBL/GenBank/DDBJ databases">
        <title>Infants hospitalized years apart are colonized by the same room-sourced microbial strains.</title>
        <authorList>
            <person name="Brooks B."/>
            <person name="Olm M.R."/>
            <person name="Firek B.A."/>
            <person name="Baker R."/>
            <person name="Thomas B.C."/>
            <person name="Morowitz M.J."/>
            <person name="Banfield J.F."/>
        </authorList>
    </citation>
    <scope>NUCLEOTIDE SEQUENCE [LARGE SCALE GENOMIC DNA]</scope>
    <source>
        <strain evidence="1">S2_005_003_R2_41</strain>
    </source>
</reference>
<evidence type="ECO:0000313" key="1">
    <source>
        <dbReference type="EMBL" id="PZQ72738.1"/>
    </source>
</evidence>
<protein>
    <submittedName>
        <fullName evidence="1">Uncharacterized protein</fullName>
    </submittedName>
</protein>
<accession>A0A2W5Q658</accession>
<dbReference type="EMBL" id="QFPP01000216">
    <property type="protein sequence ID" value="PZQ72738.1"/>
    <property type="molecule type" value="Genomic_DNA"/>
</dbReference>
<dbReference type="Proteomes" id="UP000249135">
    <property type="component" value="Unassembled WGS sequence"/>
</dbReference>
<gene>
    <name evidence="1" type="ORF">DI563_16310</name>
</gene>
<comment type="caution">
    <text evidence="1">The sequence shown here is derived from an EMBL/GenBank/DDBJ whole genome shotgun (WGS) entry which is preliminary data.</text>
</comment>
<name>A0A2W5Q658_VARPD</name>
<proteinExistence type="predicted"/>
<dbReference type="AlphaFoldDB" id="A0A2W5Q658"/>
<sequence>MRLHPDDDRAVAAARRGIDQLCAHVDTGPVAALPPTEHAALRKCLASANDLLTLCEGLLEGADGLSTVERERRIEWLVDQAKHVAHRAYDTALAVTGDPAQGADQPTAHNGN</sequence>